<dbReference type="AlphaFoldDB" id="A0A964UJS9"/>
<accession>A0A964UJS9</accession>
<evidence type="ECO:0000313" key="2">
    <source>
        <dbReference type="Proteomes" id="UP000598297"/>
    </source>
</evidence>
<name>A0A964UJS9_9ACTN</name>
<dbReference type="InterPro" id="IPR002495">
    <property type="entry name" value="Glyco_trans_8"/>
</dbReference>
<reference evidence="1" key="1">
    <citation type="submission" date="2020-01" db="EMBL/GenBank/DDBJ databases">
        <title>Whole-genome analyses of novel actinobacteria.</title>
        <authorList>
            <person name="Sahin N."/>
        </authorList>
    </citation>
    <scope>NUCLEOTIDE SEQUENCE</scope>
    <source>
        <strain evidence="1">YC537</strain>
    </source>
</reference>
<evidence type="ECO:0000313" key="1">
    <source>
        <dbReference type="EMBL" id="NBE49891.1"/>
    </source>
</evidence>
<gene>
    <name evidence="1" type="ORF">GUY60_00305</name>
</gene>
<organism evidence="1 2">
    <name type="scientific">Streptomyces boluensis</name>
    <dbReference type="NCBI Taxonomy" id="1775135"/>
    <lineage>
        <taxon>Bacteria</taxon>
        <taxon>Bacillati</taxon>
        <taxon>Actinomycetota</taxon>
        <taxon>Actinomycetes</taxon>
        <taxon>Kitasatosporales</taxon>
        <taxon>Streptomycetaceae</taxon>
        <taxon>Streptomyces</taxon>
    </lineage>
</organism>
<dbReference type="OrthoDB" id="5672604at2"/>
<comment type="caution">
    <text evidence="1">The sequence shown here is derived from an EMBL/GenBank/DDBJ whole genome shotgun (WGS) entry which is preliminary data.</text>
</comment>
<protein>
    <submittedName>
        <fullName evidence="1">Uncharacterized protein</fullName>
    </submittedName>
</protein>
<dbReference type="InterPro" id="IPR029044">
    <property type="entry name" value="Nucleotide-diphossugar_trans"/>
</dbReference>
<dbReference type="EMBL" id="JAAAHS010000001">
    <property type="protein sequence ID" value="NBE49891.1"/>
    <property type="molecule type" value="Genomic_DNA"/>
</dbReference>
<dbReference type="Proteomes" id="UP000598297">
    <property type="component" value="Unassembled WGS sequence"/>
</dbReference>
<keyword evidence="2" id="KW-1185">Reference proteome</keyword>
<dbReference type="Gene3D" id="3.90.550.10">
    <property type="entry name" value="Spore Coat Polysaccharide Biosynthesis Protein SpsA, Chain A"/>
    <property type="match status" value="1"/>
</dbReference>
<dbReference type="SUPFAM" id="SSF53448">
    <property type="entry name" value="Nucleotide-diphospho-sugar transferases"/>
    <property type="match status" value="1"/>
</dbReference>
<dbReference type="Pfam" id="PF01501">
    <property type="entry name" value="Glyco_transf_8"/>
    <property type="match status" value="1"/>
</dbReference>
<dbReference type="GO" id="GO:0016757">
    <property type="term" value="F:glycosyltransferase activity"/>
    <property type="evidence" value="ECO:0007669"/>
    <property type="project" value="InterPro"/>
</dbReference>
<sequence length="295" mass="32997">MYAFGLCIDRHYLTPGLVTITALADSLTPSARRGAALRILTLDLTPADAALLADLTRRAGFRSFDLDHRRPLRASRMADTAYITVATYLRFEFTAAFLRRPHLIYVDADTLVRGDLSTPLGTVCPGEVGAVRDEFNPTVGVGPALPGAAQRWPHHRGLPYYNAGLLWAHTRDLPGIRRGIERALLSQRQHILHNDQDALNLWLLRTGRVRPVDAAYNRFEVGRFLERGNWVRRVVTRPLRSDPAAALVHFVGPEKPWQSDCPGTEDVREYRTVLRRTLRHVRALGAAHPEPAGLT</sequence>
<dbReference type="RefSeq" id="WP_161692767.1">
    <property type="nucleotide sequence ID" value="NZ_JAAAHS010000001.1"/>
</dbReference>
<proteinExistence type="predicted"/>